<dbReference type="AlphaFoldDB" id="A0A2M8FA42"/>
<dbReference type="SUPFAM" id="SSF158446">
    <property type="entry name" value="IVS-encoded protein-like"/>
    <property type="match status" value="1"/>
</dbReference>
<evidence type="ECO:0000313" key="1">
    <source>
        <dbReference type="EMBL" id="PJC52602.1"/>
    </source>
</evidence>
<proteinExistence type="predicted"/>
<dbReference type="Gene3D" id="1.20.1440.60">
    <property type="entry name" value="23S rRNA-intervening sequence"/>
    <property type="match status" value="1"/>
</dbReference>
<name>A0A2M8FA42_9BACT</name>
<reference evidence="2" key="1">
    <citation type="submission" date="2017-09" db="EMBL/GenBank/DDBJ databases">
        <title>Depth-based differentiation of microbial function through sediment-hosted aquifers and enrichment of novel symbionts in the deep terrestrial subsurface.</title>
        <authorList>
            <person name="Probst A.J."/>
            <person name="Ladd B."/>
            <person name="Jarett J.K."/>
            <person name="Geller-Mcgrath D.E."/>
            <person name="Sieber C.M.K."/>
            <person name="Emerson J.B."/>
            <person name="Anantharaman K."/>
            <person name="Thomas B.C."/>
            <person name="Malmstrom R."/>
            <person name="Stieglmeier M."/>
            <person name="Klingl A."/>
            <person name="Woyke T."/>
            <person name="Ryan C.M."/>
            <person name="Banfield J.F."/>
        </authorList>
    </citation>
    <scope>NUCLEOTIDE SEQUENCE [LARGE SCALE GENOMIC DNA]</scope>
</reference>
<organism evidence="1 2">
    <name type="scientific">Candidatus Magasanikbacteria bacterium CG_4_9_14_0_2_um_filter_42_11</name>
    <dbReference type="NCBI Taxonomy" id="1974643"/>
    <lineage>
        <taxon>Bacteria</taxon>
        <taxon>Candidatus Magasanikiibacteriota</taxon>
    </lineage>
</organism>
<dbReference type="InterPro" id="IPR012657">
    <property type="entry name" value="23S_rRNA-intervening_sequence"/>
</dbReference>
<dbReference type="NCBIfam" id="TIGR02436">
    <property type="entry name" value="four helix bundle protein"/>
    <property type="match status" value="1"/>
</dbReference>
<feature type="non-terminal residue" evidence="1">
    <location>
        <position position="1"/>
    </location>
</feature>
<dbReference type="PANTHER" id="PTHR38471">
    <property type="entry name" value="FOUR HELIX BUNDLE PROTEIN"/>
    <property type="match status" value="1"/>
</dbReference>
<dbReference type="PANTHER" id="PTHR38471:SF2">
    <property type="entry name" value="FOUR HELIX BUNDLE PROTEIN"/>
    <property type="match status" value="1"/>
</dbReference>
<accession>A0A2M8FA42</accession>
<dbReference type="Pfam" id="PF05635">
    <property type="entry name" value="23S_rRNA_IVP"/>
    <property type="match status" value="1"/>
</dbReference>
<comment type="caution">
    <text evidence="1">The sequence shown here is derived from an EMBL/GenBank/DDBJ whole genome shotgun (WGS) entry which is preliminary data.</text>
</comment>
<dbReference type="InterPro" id="IPR036583">
    <property type="entry name" value="23S_rRNA_IVS_sf"/>
</dbReference>
<evidence type="ECO:0008006" key="3">
    <source>
        <dbReference type="Google" id="ProtNLM"/>
    </source>
</evidence>
<dbReference type="EMBL" id="PFRH01000067">
    <property type="protein sequence ID" value="PJC52602.1"/>
    <property type="molecule type" value="Genomic_DNA"/>
</dbReference>
<sequence>EGRGIRPRRDSRFFHENTLFLDMQYKDFHELSIWRDGYDILMKIYSMSEAFPSEERFALTSQLRRSANSIIANIAESHGRYAYKDKVRVLYIARGEIVETRSHLAVAFGRTYIDNIMFKELNSIYVTLTIDLNKYIKSLS</sequence>
<dbReference type="Proteomes" id="UP000231456">
    <property type="component" value="Unassembled WGS sequence"/>
</dbReference>
<dbReference type="CDD" id="cd16377">
    <property type="entry name" value="23S_rRNA_IVP_like"/>
    <property type="match status" value="1"/>
</dbReference>
<protein>
    <recommendedName>
        <fullName evidence="3">Four helix bundle protein</fullName>
    </recommendedName>
</protein>
<gene>
    <name evidence="1" type="ORF">CO030_01960</name>
</gene>
<evidence type="ECO:0000313" key="2">
    <source>
        <dbReference type="Proteomes" id="UP000231456"/>
    </source>
</evidence>